<dbReference type="InterPro" id="IPR015815">
    <property type="entry name" value="HIBADH-related"/>
</dbReference>
<evidence type="ECO:0000256" key="3">
    <source>
        <dbReference type="PIRSR" id="PIRSR000103-1"/>
    </source>
</evidence>
<dbReference type="InterPro" id="IPR036291">
    <property type="entry name" value="NAD(P)-bd_dom_sf"/>
</dbReference>
<reference evidence="7" key="1">
    <citation type="submission" date="2015-11" db="EMBL/GenBank/DDBJ databases">
        <authorList>
            <person name="Varghese N."/>
        </authorList>
    </citation>
    <scope>NUCLEOTIDE SEQUENCE [LARGE SCALE GENOMIC DNA]</scope>
    <source>
        <strain evidence="7">JGI-23</strain>
    </source>
</reference>
<dbReference type="Gene3D" id="1.10.1040.10">
    <property type="entry name" value="N-(1-d-carboxylethyl)-l-norvaline Dehydrogenase, domain 2"/>
    <property type="match status" value="1"/>
</dbReference>
<evidence type="ECO:0000259" key="5">
    <source>
        <dbReference type="Pfam" id="PF14833"/>
    </source>
</evidence>
<dbReference type="InterPro" id="IPR002204">
    <property type="entry name" value="3-OH-isobutyrate_DH-rel_CS"/>
</dbReference>
<feature type="active site" evidence="3">
    <location>
        <position position="171"/>
    </location>
</feature>
<protein>
    <submittedName>
        <fullName evidence="6">Glyoxylate/succinic semialdehyde reductase</fullName>
    </submittedName>
</protein>
<dbReference type="PANTHER" id="PTHR43580">
    <property type="entry name" value="OXIDOREDUCTASE GLYR1-RELATED"/>
    <property type="match status" value="1"/>
</dbReference>
<name>A0A0N7MWY1_9BACT</name>
<dbReference type="GO" id="GO:0016054">
    <property type="term" value="P:organic acid catabolic process"/>
    <property type="evidence" value="ECO:0007669"/>
    <property type="project" value="UniProtKB-ARBA"/>
</dbReference>
<dbReference type="EMBL" id="CZVW01000006">
    <property type="protein sequence ID" value="CUS99907.1"/>
    <property type="molecule type" value="Genomic_DNA"/>
</dbReference>
<evidence type="ECO:0000256" key="1">
    <source>
        <dbReference type="ARBA" id="ARBA00023002"/>
    </source>
</evidence>
<evidence type="ECO:0000313" key="6">
    <source>
        <dbReference type="EMBL" id="CUS99907.1"/>
    </source>
</evidence>
<dbReference type="InterPro" id="IPR013328">
    <property type="entry name" value="6PGD_dom2"/>
</dbReference>
<sequence>MKKLGFIGLGIMGEMMAKRLLNNGFELVIYNRTKDKISKLDVSGFTIANSPSEVAKNCDVVISMLADSRAVEEVVFGTNGIFASIREGLIHIDMSTISPATTKKLYNEYKSHKSYFIHAPVLGSKTQAGDGTLLIFAGGDKEAIEKCEEIFKVLGKRLWIFDSVEKATNLKLAMNSMIATMIIALSQAFVLAEKSGISKETVLEVLENSALNSAMYQSKGKTIIDGNFAPNFYVKHILKDINLALETGQDLKVPLPILSAIRELYVSAISKGYENEDYSAVYKVIVEFAGLKI</sequence>
<keyword evidence="1" id="KW-0560">Oxidoreductase</keyword>
<feature type="domain" description="3-hydroxyisobutyrate dehydrogenase-like NAD-binding" evidence="5">
    <location>
        <begin position="167"/>
        <end position="285"/>
    </location>
</feature>
<accession>A0A0N7MWY1</accession>
<dbReference type="InterPro" id="IPR051265">
    <property type="entry name" value="HIBADH-related_NP60_sf"/>
</dbReference>
<dbReference type="InterPro" id="IPR006115">
    <property type="entry name" value="6PGDH_NADP-bd"/>
</dbReference>
<dbReference type="PANTHER" id="PTHR43580:SF2">
    <property type="entry name" value="CYTOKINE-LIKE NUCLEAR FACTOR N-PAC"/>
    <property type="match status" value="1"/>
</dbReference>
<dbReference type="SUPFAM" id="SSF48179">
    <property type="entry name" value="6-phosphogluconate dehydrogenase C-terminal domain-like"/>
    <property type="match status" value="1"/>
</dbReference>
<evidence type="ECO:0000313" key="7">
    <source>
        <dbReference type="Proteomes" id="UP000199197"/>
    </source>
</evidence>
<dbReference type="InterPro" id="IPR029154">
    <property type="entry name" value="HIBADH-like_NADP-bd"/>
</dbReference>
<dbReference type="OrthoDB" id="9812907at2"/>
<dbReference type="PROSITE" id="PS00895">
    <property type="entry name" value="3_HYDROXYISOBUT_DH"/>
    <property type="match status" value="1"/>
</dbReference>
<keyword evidence="7" id="KW-1185">Reference proteome</keyword>
<keyword evidence="2" id="KW-0520">NAD</keyword>
<evidence type="ECO:0000256" key="2">
    <source>
        <dbReference type="ARBA" id="ARBA00023027"/>
    </source>
</evidence>
<proteinExistence type="predicted"/>
<dbReference type="PIRSF" id="PIRSF000103">
    <property type="entry name" value="HIBADH"/>
    <property type="match status" value="1"/>
</dbReference>
<dbReference type="Proteomes" id="UP000199197">
    <property type="component" value="Unassembled WGS sequence"/>
</dbReference>
<dbReference type="GO" id="GO:0050661">
    <property type="term" value="F:NADP binding"/>
    <property type="evidence" value="ECO:0007669"/>
    <property type="project" value="InterPro"/>
</dbReference>
<dbReference type="InterPro" id="IPR008927">
    <property type="entry name" value="6-PGluconate_DH-like_C_sf"/>
</dbReference>
<organism evidence="6 7">
    <name type="scientific">Candidatus Chryseopegocella kryptomonas</name>
    <dbReference type="NCBI Taxonomy" id="1633643"/>
    <lineage>
        <taxon>Bacteria</taxon>
        <taxon>Pseudomonadati</taxon>
        <taxon>Candidatus Kryptoniota</taxon>
        <taxon>Candidatus Chryseopegocella</taxon>
    </lineage>
</organism>
<dbReference type="AlphaFoldDB" id="A0A0N7MWY1"/>
<gene>
    <name evidence="6" type="ORF">JGI23_00759</name>
</gene>
<dbReference type="SUPFAM" id="SSF51735">
    <property type="entry name" value="NAD(P)-binding Rossmann-fold domains"/>
    <property type="match status" value="1"/>
</dbReference>
<feature type="domain" description="6-phosphogluconate dehydrogenase NADP-binding" evidence="4">
    <location>
        <begin position="3"/>
        <end position="158"/>
    </location>
</feature>
<dbReference type="GO" id="GO:0051287">
    <property type="term" value="F:NAD binding"/>
    <property type="evidence" value="ECO:0007669"/>
    <property type="project" value="InterPro"/>
</dbReference>
<evidence type="ECO:0000259" key="4">
    <source>
        <dbReference type="Pfam" id="PF03446"/>
    </source>
</evidence>
<dbReference type="Gene3D" id="3.40.50.720">
    <property type="entry name" value="NAD(P)-binding Rossmann-like Domain"/>
    <property type="match status" value="1"/>
</dbReference>
<dbReference type="Pfam" id="PF03446">
    <property type="entry name" value="NAD_binding_2"/>
    <property type="match status" value="1"/>
</dbReference>
<dbReference type="GO" id="GO:0016491">
    <property type="term" value="F:oxidoreductase activity"/>
    <property type="evidence" value="ECO:0007669"/>
    <property type="project" value="UniProtKB-KW"/>
</dbReference>
<dbReference type="Pfam" id="PF14833">
    <property type="entry name" value="NAD_binding_11"/>
    <property type="match status" value="1"/>
</dbReference>